<dbReference type="HAMAP" id="MF_00141">
    <property type="entry name" value="EF_P"/>
    <property type="match status" value="1"/>
</dbReference>
<dbReference type="InterPro" id="IPR011768">
    <property type="entry name" value="Transl_elongation_fac_P"/>
</dbReference>
<evidence type="ECO:0000256" key="4">
    <source>
        <dbReference type="ARBA" id="ARBA00022490"/>
    </source>
</evidence>
<dbReference type="InterPro" id="IPR001059">
    <property type="entry name" value="Transl_elong_P/YeiP_cen"/>
</dbReference>
<evidence type="ECO:0000256" key="8">
    <source>
        <dbReference type="NCBIfam" id="TIGR00038"/>
    </source>
</evidence>
<dbReference type="Pfam" id="PF08207">
    <property type="entry name" value="EFP_N"/>
    <property type="match status" value="1"/>
</dbReference>
<protein>
    <recommendedName>
        <fullName evidence="7 8">Elongation factor P</fullName>
        <shortName evidence="7">EF-P</shortName>
    </recommendedName>
</protein>
<dbReference type="SUPFAM" id="SSF50104">
    <property type="entry name" value="Translation proteins SH3-like domain"/>
    <property type="match status" value="1"/>
</dbReference>
<comment type="caution">
    <text evidence="12">The sequence shown here is derived from an EMBL/GenBank/DDBJ whole genome shotgun (WGS) entry which is preliminary data.</text>
</comment>
<dbReference type="InterPro" id="IPR008991">
    <property type="entry name" value="Translation_prot_SH3-like_sf"/>
</dbReference>
<evidence type="ECO:0000256" key="2">
    <source>
        <dbReference type="ARBA" id="ARBA00004815"/>
    </source>
</evidence>
<dbReference type="Pfam" id="PF01132">
    <property type="entry name" value="EFP"/>
    <property type="match status" value="1"/>
</dbReference>
<evidence type="ECO:0000256" key="7">
    <source>
        <dbReference type="HAMAP-Rule" id="MF_00141"/>
    </source>
</evidence>
<dbReference type="CDD" id="cd05794">
    <property type="entry name" value="S1_EF-P_repeat_2"/>
    <property type="match status" value="1"/>
</dbReference>
<name>A0A2M8L4P2_9BACT</name>
<dbReference type="UniPathway" id="UPA00345"/>
<evidence type="ECO:0000259" key="11">
    <source>
        <dbReference type="SMART" id="SM01185"/>
    </source>
</evidence>
<comment type="pathway">
    <text evidence="2 7">Protein biosynthesis; polypeptide chain elongation.</text>
</comment>
<accession>A0A2M8L4P2</accession>
<dbReference type="FunFam" id="2.30.30.30:FF:000003">
    <property type="entry name" value="Elongation factor P"/>
    <property type="match status" value="1"/>
</dbReference>
<organism evidence="12 13">
    <name type="scientific">Candidatus Shapirobacteria bacterium CG10_big_fil_rev_8_21_14_0_10_38_14</name>
    <dbReference type="NCBI Taxonomy" id="1974483"/>
    <lineage>
        <taxon>Bacteria</taxon>
        <taxon>Candidatus Shapironibacteriota</taxon>
    </lineage>
</organism>
<keyword evidence="4 7" id="KW-0963">Cytoplasm</keyword>
<evidence type="ECO:0000256" key="5">
    <source>
        <dbReference type="ARBA" id="ARBA00022768"/>
    </source>
</evidence>
<dbReference type="Proteomes" id="UP000229500">
    <property type="component" value="Unassembled WGS sequence"/>
</dbReference>
<dbReference type="CDD" id="cd04470">
    <property type="entry name" value="S1_EF-P_repeat_1"/>
    <property type="match status" value="1"/>
</dbReference>
<dbReference type="GO" id="GO:0003746">
    <property type="term" value="F:translation elongation factor activity"/>
    <property type="evidence" value="ECO:0007669"/>
    <property type="project" value="UniProtKB-UniRule"/>
</dbReference>
<dbReference type="PANTHER" id="PTHR30053">
    <property type="entry name" value="ELONGATION FACTOR P"/>
    <property type="match status" value="1"/>
</dbReference>
<dbReference type="SUPFAM" id="SSF50249">
    <property type="entry name" value="Nucleic acid-binding proteins"/>
    <property type="match status" value="2"/>
</dbReference>
<evidence type="ECO:0000256" key="9">
    <source>
        <dbReference type="RuleBase" id="RU004389"/>
    </source>
</evidence>
<dbReference type="InterPro" id="IPR015365">
    <property type="entry name" value="Elong-fact-P_C"/>
</dbReference>
<dbReference type="SMART" id="SM01185">
    <property type="entry name" value="EFP"/>
    <property type="match status" value="1"/>
</dbReference>
<dbReference type="Pfam" id="PF09285">
    <property type="entry name" value="Elong-fact-P_C"/>
    <property type="match status" value="1"/>
</dbReference>
<feature type="domain" description="Elongation factor P C-terminal" evidence="10">
    <location>
        <begin position="129"/>
        <end position="184"/>
    </location>
</feature>
<comment type="subcellular location">
    <subcellularLocation>
        <location evidence="1 7">Cytoplasm</location>
    </subcellularLocation>
</comment>
<dbReference type="PANTHER" id="PTHR30053:SF12">
    <property type="entry name" value="ELONGATION FACTOR P (EF-P) FAMILY PROTEIN"/>
    <property type="match status" value="1"/>
</dbReference>
<dbReference type="Gene3D" id="2.40.50.140">
    <property type="entry name" value="Nucleic acid-binding proteins"/>
    <property type="match status" value="2"/>
</dbReference>
<dbReference type="PIRSF" id="PIRSF005901">
    <property type="entry name" value="EF-P"/>
    <property type="match status" value="1"/>
</dbReference>
<feature type="domain" description="Translation elongation factor P/YeiP central" evidence="11">
    <location>
        <begin position="67"/>
        <end position="121"/>
    </location>
</feature>
<proteinExistence type="inferred from homology"/>
<keyword evidence="5 7" id="KW-0251">Elongation factor</keyword>
<dbReference type="InterPro" id="IPR012340">
    <property type="entry name" value="NA-bd_OB-fold"/>
</dbReference>
<evidence type="ECO:0000256" key="3">
    <source>
        <dbReference type="ARBA" id="ARBA00009479"/>
    </source>
</evidence>
<dbReference type="Gene3D" id="2.30.30.30">
    <property type="match status" value="1"/>
</dbReference>
<dbReference type="NCBIfam" id="TIGR00038">
    <property type="entry name" value="efp"/>
    <property type="match status" value="1"/>
</dbReference>
<dbReference type="SMART" id="SM00841">
    <property type="entry name" value="Elong-fact-P_C"/>
    <property type="match status" value="1"/>
</dbReference>
<dbReference type="InterPro" id="IPR013185">
    <property type="entry name" value="Transl_elong_KOW-like"/>
</dbReference>
<evidence type="ECO:0000256" key="6">
    <source>
        <dbReference type="ARBA" id="ARBA00022917"/>
    </source>
</evidence>
<comment type="function">
    <text evidence="7">Involved in peptide bond synthesis. Stimulates efficient translation and peptide-bond synthesis on native or reconstituted 70S ribosomes in vitro. Probably functions indirectly by altering the affinity of the ribosome for aminoacyl-tRNA, thus increasing their reactivity as acceptors for peptidyl transferase.</text>
</comment>
<evidence type="ECO:0000259" key="10">
    <source>
        <dbReference type="SMART" id="SM00841"/>
    </source>
</evidence>
<dbReference type="NCBIfam" id="NF001810">
    <property type="entry name" value="PRK00529.1"/>
    <property type="match status" value="1"/>
</dbReference>
<reference evidence="13" key="1">
    <citation type="submission" date="2017-09" db="EMBL/GenBank/DDBJ databases">
        <title>Depth-based differentiation of microbial function through sediment-hosted aquifers and enrichment of novel symbionts in the deep terrestrial subsurface.</title>
        <authorList>
            <person name="Probst A.J."/>
            <person name="Ladd B."/>
            <person name="Jarett J.K."/>
            <person name="Geller-Mcgrath D.E."/>
            <person name="Sieber C.M.K."/>
            <person name="Emerson J.B."/>
            <person name="Anantharaman K."/>
            <person name="Thomas B.C."/>
            <person name="Malmstrom R."/>
            <person name="Stieglmeier M."/>
            <person name="Klingl A."/>
            <person name="Woyke T."/>
            <person name="Ryan C.M."/>
            <person name="Banfield J.F."/>
        </authorList>
    </citation>
    <scope>NUCLEOTIDE SEQUENCE [LARGE SCALE GENOMIC DNA]</scope>
</reference>
<dbReference type="GO" id="GO:0043043">
    <property type="term" value="P:peptide biosynthetic process"/>
    <property type="evidence" value="ECO:0007669"/>
    <property type="project" value="InterPro"/>
</dbReference>
<dbReference type="InterPro" id="IPR014722">
    <property type="entry name" value="Rib_uL2_dom2"/>
</dbReference>
<dbReference type="InterPro" id="IPR020599">
    <property type="entry name" value="Transl_elong_fac_P/YeiP"/>
</dbReference>
<evidence type="ECO:0000313" key="12">
    <source>
        <dbReference type="EMBL" id="PJE68561.1"/>
    </source>
</evidence>
<dbReference type="AlphaFoldDB" id="A0A2M8L4P2"/>
<sequence>MISVTKLRAGATFKLNDQPFQVVEYKHTKLGRGTANIKVKVRNLRTGKVMEKTFISGAKVEPLEAEIKELQYLYKDARDACFMDPRSFEQFSLPLLVLGLKADFLKEGEKVRVFFSEEKPLSIELPVALVFEVVQAPPGVRGDSATASFKQVTLDNGLVIKAPLFIKKGDQVKIDTRTGDYIERIK</sequence>
<evidence type="ECO:0000313" key="13">
    <source>
        <dbReference type="Proteomes" id="UP000229500"/>
    </source>
</evidence>
<evidence type="ECO:0000256" key="1">
    <source>
        <dbReference type="ARBA" id="ARBA00004496"/>
    </source>
</evidence>
<keyword evidence="6 7" id="KW-0648">Protein biosynthesis</keyword>
<dbReference type="EMBL" id="PFEL01000121">
    <property type="protein sequence ID" value="PJE68561.1"/>
    <property type="molecule type" value="Genomic_DNA"/>
</dbReference>
<comment type="similarity">
    <text evidence="3 7 9">Belongs to the elongation factor P family.</text>
</comment>
<dbReference type="FunFam" id="2.40.50.140:FF:000004">
    <property type="entry name" value="Elongation factor P"/>
    <property type="match status" value="1"/>
</dbReference>
<dbReference type="GO" id="GO:0005829">
    <property type="term" value="C:cytosol"/>
    <property type="evidence" value="ECO:0007669"/>
    <property type="project" value="UniProtKB-ARBA"/>
</dbReference>
<gene>
    <name evidence="7 12" type="primary">efp</name>
    <name evidence="12" type="ORF">COU96_03235</name>
</gene>